<comment type="caution">
    <text evidence="1">The sequence shown here is derived from an EMBL/GenBank/DDBJ whole genome shotgun (WGS) entry which is preliminary data.</text>
</comment>
<evidence type="ECO:0000313" key="2">
    <source>
        <dbReference type="Proteomes" id="UP000565455"/>
    </source>
</evidence>
<organism evidence="1 2">
    <name type="scientific">Methylobacterium fujisawaense</name>
    <dbReference type="NCBI Taxonomy" id="107400"/>
    <lineage>
        <taxon>Bacteria</taxon>
        <taxon>Pseudomonadati</taxon>
        <taxon>Pseudomonadota</taxon>
        <taxon>Alphaproteobacteria</taxon>
        <taxon>Hyphomicrobiales</taxon>
        <taxon>Methylobacteriaceae</taxon>
        <taxon>Methylobacterium</taxon>
    </lineage>
</organism>
<gene>
    <name evidence="1" type="ORF">GGQ91_002541</name>
</gene>
<keyword evidence="2" id="KW-1185">Reference proteome</keyword>
<dbReference type="RefSeq" id="WP_182592085.1">
    <property type="nucleotide sequence ID" value="NZ_JACJIM010000003.1"/>
</dbReference>
<evidence type="ECO:0000313" key="1">
    <source>
        <dbReference type="EMBL" id="MBA9063153.1"/>
    </source>
</evidence>
<proteinExistence type="predicted"/>
<dbReference type="EMBL" id="JACJIM010000003">
    <property type="protein sequence ID" value="MBA9063153.1"/>
    <property type="molecule type" value="Genomic_DNA"/>
</dbReference>
<protein>
    <submittedName>
        <fullName evidence="1">Uncharacterized protein</fullName>
    </submittedName>
</protein>
<dbReference type="Proteomes" id="UP000565455">
    <property type="component" value="Unassembled WGS sequence"/>
</dbReference>
<sequence length="244" mass="26726">MTTRRTLLAGLAVPAAVAIHQIRASGATHRAANPHPDAALLDLERRWLPANAAYEAACEVEVALDDYCPPLPEALFLRQGDHNLGLGKYATGRGEDGDDDRPRYCHEGGKTELRGWRRRHWKWEQSPGTGDDGTPDGTMIERRVPWLEAQDRADEIAAAWDRWTAEEKAARETSGYAAAAREARRLGKVVGEIEREIEDATPSTLEGLAVKARHIQRATERGDEVTDAAALIVRDILVLAGGVA</sequence>
<accession>A0ABR6DBI5</accession>
<name>A0ABR6DBI5_9HYPH</name>
<reference evidence="1 2" key="1">
    <citation type="submission" date="2020-08" db="EMBL/GenBank/DDBJ databases">
        <title>Genomic Encyclopedia of Type Strains, Phase IV (KMG-IV): sequencing the most valuable type-strain genomes for metagenomic binning, comparative biology and taxonomic classification.</title>
        <authorList>
            <person name="Goeker M."/>
        </authorList>
    </citation>
    <scope>NUCLEOTIDE SEQUENCE [LARGE SCALE GENOMIC DNA]</scope>
    <source>
        <strain evidence="1 2">DSM 5686</strain>
    </source>
</reference>
<dbReference type="GeneID" id="96604239"/>